<organism evidence="2 3">
    <name type="scientific">Vibrio parahaemolyticus</name>
    <dbReference type="NCBI Taxonomy" id="670"/>
    <lineage>
        <taxon>Bacteria</taxon>
        <taxon>Pseudomonadati</taxon>
        <taxon>Pseudomonadota</taxon>
        <taxon>Gammaproteobacteria</taxon>
        <taxon>Vibrionales</taxon>
        <taxon>Vibrionaceae</taxon>
        <taxon>Vibrio</taxon>
    </lineage>
</organism>
<dbReference type="Pfam" id="PF07732">
    <property type="entry name" value="Cu-oxidase_3"/>
    <property type="match status" value="1"/>
</dbReference>
<dbReference type="SUPFAM" id="SSF49503">
    <property type="entry name" value="Cupredoxins"/>
    <property type="match status" value="1"/>
</dbReference>
<dbReference type="GO" id="GO:0005507">
    <property type="term" value="F:copper ion binding"/>
    <property type="evidence" value="ECO:0007669"/>
    <property type="project" value="InterPro"/>
</dbReference>
<comment type="caution">
    <text evidence="2">The sequence shown here is derived from an EMBL/GenBank/DDBJ whole genome shotgun (WGS) entry which is preliminary data.</text>
</comment>
<proteinExistence type="predicted"/>
<dbReference type="InterPro" id="IPR008972">
    <property type="entry name" value="Cupredoxin"/>
</dbReference>
<dbReference type="EMBL" id="JABCLB010001782">
    <property type="protein sequence ID" value="NMU84479.1"/>
    <property type="molecule type" value="Genomic_DNA"/>
</dbReference>
<name>A0A7Y0SJ41_VIBPH</name>
<dbReference type="AlphaFoldDB" id="A0A7Y0SJ41"/>
<protein>
    <submittedName>
        <fullName evidence="2">Multicopper oxidase domain-containing protein</fullName>
    </submittedName>
</protein>
<feature type="domain" description="Plastocyanin-like" evidence="1">
    <location>
        <begin position="1"/>
        <end position="39"/>
    </location>
</feature>
<evidence type="ECO:0000259" key="1">
    <source>
        <dbReference type="Pfam" id="PF07732"/>
    </source>
</evidence>
<sequence>TFVYEFTPPDAGTFWYHPHMNSVKQLGMGLVGLIVVEEAEPVQFDEEHEVVLKHWHLDKLGQWKNLMVPRLSARMGTP</sequence>
<dbReference type="Proteomes" id="UP000518904">
    <property type="component" value="Unassembled WGS sequence"/>
</dbReference>
<accession>A0A7Y0SJ41</accession>
<evidence type="ECO:0000313" key="3">
    <source>
        <dbReference type="Proteomes" id="UP000518904"/>
    </source>
</evidence>
<evidence type="ECO:0000313" key="2">
    <source>
        <dbReference type="EMBL" id="NMU84479.1"/>
    </source>
</evidence>
<dbReference type="Gene3D" id="2.60.40.420">
    <property type="entry name" value="Cupredoxins - blue copper proteins"/>
    <property type="match status" value="1"/>
</dbReference>
<feature type="non-terminal residue" evidence="2">
    <location>
        <position position="78"/>
    </location>
</feature>
<reference evidence="2 3" key="1">
    <citation type="submission" date="2020-04" db="EMBL/GenBank/DDBJ databases">
        <title>Whole-genome sequencing of Vibrio spp. from China reveals different genetic environments of blaCTX-M-14 among diverse lineages.</title>
        <authorList>
            <person name="Zheng Z."/>
            <person name="Ye L."/>
            <person name="Chen S."/>
        </authorList>
    </citation>
    <scope>NUCLEOTIDE SEQUENCE [LARGE SCALE GENOMIC DNA]</scope>
    <source>
        <strain evidence="2 3">Vb0551</strain>
    </source>
</reference>
<dbReference type="InterPro" id="IPR011707">
    <property type="entry name" value="Cu-oxidase-like_N"/>
</dbReference>
<gene>
    <name evidence="2" type="ORF">HKB16_16535</name>
</gene>
<feature type="non-terminal residue" evidence="2">
    <location>
        <position position="1"/>
    </location>
</feature>